<dbReference type="EMBL" id="CAHR02000451">
    <property type="protein sequence ID" value="CCG85097.1"/>
    <property type="molecule type" value="Genomic_DNA"/>
</dbReference>
<evidence type="ECO:0000259" key="3">
    <source>
        <dbReference type="PROSITE" id="PS51192"/>
    </source>
</evidence>
<dbReference type="VEuPathDB" id="FungiDB:TAPDE_005692"/>
<dbReference type="GO" id="GO:0003676">
    <property type="term" value="F:nucleic acid binding"/>
    <property type="evidence" value="ECO:0007669"/>
    <property type="project" value="InterPro"/>
</dbReference>
<dbReference type="SMART" id="SM00487">
    <property type="entry name" value="DEXDc"/>
    <property type="match status" value="1"/>
</dbReference>
<feature type="region of interest" description="Disordered" evidence="2">
    <location>
        <begin position="503"/>
        <end position="532"/>
    </location>
</feature>
<dbReference type="InterPro" id="IPR011545">
    <property type="entry name" value="DEAD/DEAH_box_helicase_dom"/>
</dbReference>
<dbReference type="GO" id="GO:0043138">
    <property type="term" value="F:3'-5' DNA helicase activity"/>
    <property type="evidence" value="ECO:0007669"/>
    <property type="project" value="TreeGrafter"/>
</dbReference>
<feature type="compositionally biased region" description="Basic and acidic residues" evidence="2">
    <location>
        <begin position="509"/>
        <end position="531"/>
    </location>
</feature>
<dbReference type="InterPro" id="IPR027417">
    <property type="entry name" value="P-loop_NTPase"/>
</dbReference>
<dbReference type="GO" id="GO:0000724">
    <property type="term" value="P:double-strand break repair via homologous recombination"/>
    <property type="evidence" value="ECO:0007669"/>
    <property type="project" value="TreeGrafter"/>
</dbReference>
<dbReference type="GO" id="GO:0009378">
    <property type="term" value="F:four-way junction helicase activity"/>
    <property type="evidence" value="ECO:0007669"/>
    <property type="project" value="TreeGrafter"/>
</dbReference>
<dbReference type="GO" id="GO:0005694">
    <property type="term" value="C:chromosome"/>
    <property type="evidence" value="ECO:0007669"/>
    <property type="project" value="TreeGrafter"/>
</dbReference>
<evidence type="ECO:0000256" key="1">
    <source>
        <dbReference type="ARBA" id="ARBA00005446"/>
    </source>
</evidence>
<evidence type="ECO:0000313" key="5">
    <source>
        <dbReference type="Proteomes" id="UP000013776"/>
    </source>
</evidence>
<dbReference type="eggNOG" id="KOG0351">
    <property type="taxonomic scope" value="Eukaryota"/>
</dbReference>
<dbReference type="AlphaFoldDB" id="R4XGT3"/>
<organism evidence="4 5">
    <name type="scientific">Taphrina deformans (strain PYCC 5710 / ATCC 11124 / CBS 356.35 / IMI 108563 / JCM 9778 / NBRC 8474)</name>
    <name type="common">Peach leaf curl fungus</name>
    <name type="synonym">Lalaria deformans</name>
    <dbReference type="NCBI Taxonomy" id="1097556"/>
    <lineage>
        <taxon>Eukaryota</taxon>
        <taxon>Fungi</taxon>
        <taxon>Dikarya</taxon>
        <taxon>Ascomycota</taxon>
        <taxon>Taphrinomycotina</taxon>
        <taxon>Taphrinomycetes</taxon>
        <taxon>Taphrinales</taxon>
        <taxon>Taphrinaceae</taxon>
        <taxon>Taphrina</taxon>
    </lineage>
</organism>
<dbReference type="PANTHER" id="PTHR13710">
    <property type="entry name" value="DNA HELICASE RECQ FAMILY MEMBER"/>
    <property type="match status" value="1"/>
</dbReference>
<name>R4XGT3_TAPDE</name>
<dbReference type="PANTHER" id="PTHR13710:SF154">
    <property type="entry name" value="RECQ HELICASE, PUTATIVE (AFU_ORTHOLOGUE AFUA_6G14720)-RELATED"/>
    <property type="match status" value="1"/>
</dbReference>
<comment type="caution">
    <text evidence="4">The sequence shown here is derived from an EMBL/GenBank/DDBJ whole genome shotgun (WGS) entry which is preliminary data.</text>
</comment>
<dbReference type="PROSITE" id="PS51192">
    <property type="entry name" value="HELICASE_ATP_BIND_1"/>
    <property type="match status" value="1"/>
</dbReference>
<gene>
    <name evidence="4" type="ORF">TAPDE_005692</name>
</gene>
<dbReference type="GO" id="GO:0005524">
    <property type="term" value="F:ATP binding"/>
    <property type="evidence" value="ECO:0007669"/>
    <property type="project" value="InterPro"/>
</dbReference>
<keyword evidence="5" id="KW-1185">Reference proteome</keyword>
<evidence type="ECO:0000313" key="4">
    <source>
        <dbReference type="EMBL" id="CCG85097.1"/>
    </source>
</evidence>
<dbReference type="Proteomes" id="UP000013776">
    <property type="component" value="Unassembled WGS sequence"/>
</dbReference>
<reference evidence="4 5" key="1">
    <citation type="journal article" date="2013" name="MBio">
        <title>Genome sequencing of the plant pathogen Taphrina deformans, the causal agent of peach leaf curl.</title>
        <authorList>
            <person name="Cisse O.H."/>
            <person name="Almeida J.M.G.C.F."/>
            <person name="Fonseca A."/>
            <person name="Kumar A.A."/>
            <person name="Salojaervi J."/>
            <person name="Overmyer K."/>
            <person name="Hauser P.M."/>
            <person name="Pagni M."/>
        </authorList>
    </citation>
    <scope>NUCLEOTIDE SEQUENCE [LARGE SCALE GENOMIC DNA]</scope>
    <source>
        <strain evidence="5">PYCC 5710 / ATCC 11124 / CBS 356.35 / IMI 108563 / JCM 9778 / NBRC 8474</strain>
    </source>
</reference>
<dbReference type="SUPFAM" id="SSF52540">
    <property type="entry name" value="P-loop containing nucleoside triphosphate hydrolases"/>
    <property type="match status" value="1"/>
</dbReference>
<dbReference type="OrthoDB" id="3943268at2759"/>
<feature type="domain" description="Helicase ATP-binding" evidence="3">
    <location>
        <begin position="602"/>
        <end position="759"/>
    </location>
</feature>
<dbReference type="Gene3D" id="3.40.50.300">
    <property type="entry name" value="P-loop containing nucleotide triphosphate hydrolases"/>
    <property type="match status" value="1"/>
</dbReference>
<accession>R4XGT3</accession>
<protein>
    <recommendedName>
        <fullName evidence="3">Helicase ATP-binding domain-containing protein</fullName>
    </recommendedName>
</protein>
<comment type="similarity">
    <text evidence="1">Belongs to the helicase family. RecQ subfamily.</text>
</comment>
<dbReference type="STRING" id="1097556.R4XGT3"/>
<sequence length="935" mass="105364">MAALTTQNVYSGTFQSPVACFLVATMIDVRSGTIKAANQCTPLWAQMTFTLRLFFVSNFHLRHSPNNSFEVEDNTIVLDQILEDILHNEHQKYLTTGASCKGIFGWIAVSVYQGQLLKNNGSKDLSLQLISGDIKDGLIIDGTPVHLCDWSTMLLNQISKLEEFFTSHLTFGEYSLSADISAIYDTTKPMRENFSFLDWPENEKLKLHQAYGELLAFWVSAVSECHKQKVHELLKINQADQSLSFFKAGIQEYAKSRSVFLKALAPLLHLTSGMPGRGPEMLGICFRNTAVAQRNIFILQGKITIITTAWKGMHLTGRERVIPRVPAPRVSRLLFLYITVIEPLERYMMSQSKQTKYFVDSAFLFPQHNKPDEFYSTTVLENKIREMTLTGLGIALNVQKNRHIQKTWARFFLTREVITSLRSISKDFIDDEDDFCDLNNEESLPEDPVDLQMGHGMRTAQDYGLTLGTTDALMFQRLTAFQVVSAAVHKLFKIDELPDATPSKCQGDVFREPTRTDADISNQNHDKEARASTDLSQDDNLIQTCERRSQTQSNKLYKRLAYDNDSCTPTHRLPNITDKVKAVVGGNGQIKSIEQGQCLDLIYHAAPCSTTLIIMPTGSGKSLLMLLKYDEKATIVVVPLQALLEQHIAHCKHKGLQYLHWQAGTENYAWAPIILVLFDSAVTKKFISYAVSHIQQGVIGRLMVDECHLALQASPAFRSNLLRAGELRALDVPSIYLTATLPPKDIPRFKALFLLDNSLNIMRQSTNRSNVHIRVCSGENENHASGMLKVMLDKYIQHLDASERILIFWNDTNSINRFASVNKYHRYYSALHDKANQLSQWLSLTSKSSVMVASCALECGIDYAKHKRLAVLAGMEKYLTISSFILIQGLERITHLATKLPKSRSVIGNISTLFWMVLASPAQKMMQPVVSVDKD</sequence>
<dbReference type="InterPro" id="IPR014001">
    <property type="entry name" value="Helicase_ATP-bd"/>
</dbReference>
<dbReference type="GO" id="GO:0005737">
    <property type="term" value="C:cytoplasm"/>
    <property type="evidence" value="ECO:0007669"/>
    <property type="project" value="TreeGrafter"/>
</dbReference>
<proteinExistence type="inferred from homology"/>
<evidence type="ECO:0000256" key="2">
    <source>
        <dbReference type="SAM" id="MobiDB-lite"/>
    </source>
</evidence>
<dbReference type="Pfam" id="PF00270">
    <property type="entry name" value="DEAD"/>
    <property type="match status" value="1"/>
</dbReference>